<evidence type="ECO:0000256" key="2">
    <source>
        <dbReference type="ARBA" id="ARBA00022912"/>
    </source>
</evidence>
<evidence type="ECO:0000259" key="3">
    <source>
        <dbReference type="PROSITE" id="PS50054"/>
    </source>
</evidence>
<feature type="domain" description="Tyrosine-protein phosphatase" evidence="3">
    <location>
        <begin position="26"/>
        <end position="175"/>
    </location>
</feature>
<evidence type="ECO:0000313" key="6">
    <source>
        <dbReference type="Proteomes" id="UP000831804"/>
    </source>
</evidence>
<evidence type="ECO:0000256" key="1">
    <source>
        <dbReference type="ARBA" id="ARBA00022801"/>
    </source>
</evidence>
<dbReference type="Proteomes" id="UP000831804">
    <property type="component" value="Segment"/>
</dbReference>
<dbReference type="PANTHER" id="PTHR10367">
    <property type="entry name" value="MRNA-CAPPING ENZYME"/>
    <property type="match status" value="1"/>
</dbReference>
<dbReference type="InterPro" id="IPR051029">
    <property type="entry name" value="mRNA_Capping_Enz/RNA_Phosphat"/>
</dbReference>
<dbReference type="PANTHER" id="PTHR10367:SF9">
    <property type="entry name" value="DUAL-SPECIFICITY PHOSPHATASE 11 (RNA_RNP COMPLEX 1-INTERACTING)"/>
    <property type="match status" value="1"/>
</dbReference>
<evidence type="ECO:0000259" key="4">
    <source>
        <dbReference type="PROSITE" id="PS50056"/>
    </source>
</evidence>
<dbReference type="SUPFAM" id="SSF52799">
    <property type="entry name" value="(Phosphotyrosine protein) phosphatases II"/>
    <property type="match status" value="1"/>
</dbReference>
<name>A0AAE6H2T2_9ABAC</name>
<dbReference type="InterPro" id="IPR000387">
    <property type="entry name" value="Tyr_Pase_dom"/>
</dbReference>
<keyword evidence="6" id="KW-1185">Reference proteome</keyword>
<proteinExistence type="predicted"/>
<protein>
    <submittedName>
        <fullName evidence="5">PTP-1</fullName>
    </submittedName>
</protein>
<dbReference type="PROSITE" id="PS50054">
    <property type="entry name" value="TYR_PHOSPHATASE_DUAL"/>
    <property type="match status" value="1"/>
</dbReference>
<dbReference type="InterPro" id="IPR000340">
    <property type="entry name" value="Dual-sp_phosphatase_cat-dom"/>
</dbReference>
<dbReference type="PROSITE" id="PS00383">
    <property type="entry name" value="TYR_PHOSPHATASE_1"/>
    <property type="match status" value="1"/>
</dbReference>
<dbReference type="KEGG" id="vg:80538331"/>
<sequence length="184" mass="20951">MIPDRWHNYTPCGTVVQGTCFICFKTPLHSSLFEYVTNEEDHWTVPILIARHTALGAVIDLTNTTRYYDGAQLMRAGVLYKKIRVPGRALPDENIVQTFFDAVDEFRDCCPTMLIGVHCTHGLNRSGYLVCRYMVDCLGVSPAHAIHRFETARGHTIENAAYLQDLILRKNAQYETSKRTLNNK</sequence>
<dbReference type="GeneID" id="80538331"/>
<dbReference type="RefSeq" id="YP_010799899.1">
    <property type="nucleotide sequence ID" value="NC_076692.1"/>
</dbReference>
<dbReference type="InterPro" id="IPR029021">
    <property type="entry name" value="Prot-tyrosine_phosphatase-like"/>
</dbReference>
<dbReference type="EMBL" id="MK558262">
    <property type="protein sequence ID" value="QDL57001.1"/>
    <property type="molecule type" value="Genomic_DNA"/>
</dbReference>
<reference evidence="5" key="1">
    <citation type="journal article" date="2019" name="Viruses">
        <title>A Nymphalid-Infecting Group I Alphabaculovirus Isolated from the Major Passion Fruit Caterpillar Pest Dione juno juno (Lepidoptera: Nymphalidae).</title>
        <authorList>
            <person name="Ribeiro B.M."/>
            <person name="Dos Santos E.R."/>
            <person name="Trentin L.B."/>
            <person name="da Silva L.A."/>
            <person name="de Melo F.L."/>
            <person name="Kitajima E.W."/>
            <person name="Ardisson-Araujo D.M.P."/>
        </authorList>
    </citation>
    <scope>NUCLEOTIDE SEQUENCE</scope>
    <source>
        <strain evidence="5">Araguari-MG</strain>
    </source>
</reference>
<dbReference type="PROSITE" id="PS50056">
    <property type="entry name" value="TYR_PHOSPHATASE_2"/>
    <property type="match status" value="1"/>
</dbReference>
<dbReference type="InterPro" id="IPR016130">
    <property type="entry name" value="Tyr_Pase_AS"/>
</dbReference>
<dbReference type="InterPro" id="IPR020422">
    <property type="entry name" value="TYR_PHOSPHATASE_DUAL_dom"/>
</dbReference>
<gene>
    <name evidence="5" type="primary">ptp-1</name>
    <name evidence="5" type="ORF">DijuNPV-ORF-147</name>
</gene>
<dbReference type="Gene3D" id="3.90.190.10">
    <property type="entry name" value="Protein tyrosine phosphatase superfamily"/>
    <property type="match status" value="1"/>
</dbReference>
<dbReference type="GO" id="GO:0004721">
    <property type="term" value="F:phosphoprotein phosphatase activity"/>
    <property type="evidence" value="ECO:0007669"/>
    <property type="project" value="UniProtKB-KW"/>
</dbReference>
<keyword evidence="2" id="KW-0904">Protein phosphatase</keyword>
<organism evidence="5 6">
    <name type="scientific">Dione juno nucleopolyhedrovirus</name>
    <dbReference type="NCBI Taxonomy" id="2594175"/>
    <lineage>
        <taxon>Viruses</taxon>
        <taxon>Viruses incertae sedis</taxon>
        <taxon>Naldaviricetes</taxon>
        <taxon>Lefavirales</taxon>
        <taxon>Baculoviridae</taxon>
        <taxon>Alphabaculovirus</taxon>
        <taxon>Alphabaculovirus dijunonis</taxon>
    </lineage>
</organism>
<accession>A0AAE6H2T2</accession>
<keyword evidence="1" id="KW-0378">Hydrolase</keyword>
<dbReference type="GO" id="GO:0004651">
    <property type="term" value="F:polynucleotide 5'-phosphatase activity"/>
    <property type="evidence" value="ECO:0007669"/>
    <property type="project" value="TreeGrafter"/>
</dbReference>
<feature type="domain" description="Tyrosine specific protein phosphatases" evidence="4">
    <location>
        <begin position="97"/>
        <end position="164"/>
    </location>
</feature>
<dbReference type="SMART" id="SM00195">
    <property type="entry name" value="DSPc"/>
    <property type="match status" value="1"/>
</dbReference>
<evidence type="ECO:0000313" key="5">
    <source>
        <dbReference type="EMBL" id="QDL57001.1"/>
    </source>
</evidence>
<dbReference type="Pfam" id="PF00782">
    <property type="entry name" value="DSPc"/>
    <property type="match status" value="1"/>
</dbReference>